<gene>
    <name evidence="2" type="ORF">DPMN_159361</name>
</gene>
<evidence type="ECO:0000313" key="2">
    <source>
        <dbReference type="EMBL" id="KAH3781530.1"/>
    </source>
</evidence>
<feature type="compositionally biased region" description="Polar residues" evidence="1">
    <location>
        <begin position="1"/>
        <end position="21"/>
    </location>
</feature>
<evidence type="ECO:0000313" key="3">
    <source>
        <dbReference type="Proteomes" id="UP000828390"/>
    </source>
</evidence>
<dbReference type="AlphaFoldDB" id="A0A9D4EP46"/>
<accession>A0A9D4EP46</accession>
<name>A0A9D4EP46_DREPO</name>
<reference evidence="2" key="2">
    <citation type="submission" date="2020-11" db="EMBL/GenBank/DDBJ databases">
        <authorList>
            <person name="McCartney M.A."/>
            <person name="Auch B."/>
            <person name="Kono T."/>
            <person name="Mallez S."/>
            <person name="Becker A."/>
            <person name="Gohl D.M."/>
            <person name="Silverstein K.A.T."/>
            <person name="Koren S."/>
            <person name="Bechman K.B."/>
            <person name="Herman A."/>
            <person name="Abrahante J.E."/>
            <person name="Garbe J."/>
        </authorList>
    </citation>
    <scope>NUCLEOTIDE SEQUENCE</scope>
    <source>
        <strain evidence="2">Duluth1</strain>
        <tissue evidence="2">Whole animal</tissue>
    </source>
</reference>
<keyword evidence="3" id="KW-1185">Reference proteome</keyword>
<evidence type="ECO:0000256" key="1">
    <source>
        <dbReference type="SAM" id="MobiDB-lite"/>
    </source>
</evidence>
<proteinExistence type="predicted"/>
<dbReference type="EMBL" id="JAIWYP010000008">
    <property type="protein sequence ID" value="KAH3781530.1"/>
    <property type="molecule type" value="Genomic_DNA"/>
</dbReference>
<organism evidence="2 3">
    <name type="scientific">Dreissena polymorpha</name>
    <name type="common">Zebra mussel</name>
    <name type="synonym">Mytilus polymorpha</name>
    <dbReference type="NCBI Taxonomy" id="45954"/>
    <lineage>
        <taxon>Eukaryota</taxon>
        <taxon>Metazoa</taxon>
        <taxon>Spiralia</taxon>
        <taxon>Lophotrochozoa</taxon>
        <taxon>Mollusca</taxon>
        <taxon>Bivalvia</taxon>
        <taxon>Autobranchia</taxon>
        <taxon>Heteroconchia</taxon>
        <taxon>Euheterodonta</taxon>
        <taxon>Imparidentia</taxon>
        <taxon>Neoheterodontei</taxon>
        <taxon>Myida</taxon>
        <taxon>Dreissenoidea</taxon>
        <taxon>Dreissenidae</taxon>
        <taxon>Dreissena</taxon>
    </lineage>
</organism>
<comment type="caution">
    <text evidence="2">The sequence shown here is derived from an EMBL/GenBank/DDBJ whole genome shotgun (WGS) entry which is preliminary data.</text>
</comment>
<feature type="region of interest" description="Disordered" evidence="1">
    <location>
        <begin position="1"/>
        <end position="56"/>
    </location>
</feature>
<dbReference type="Proteomes" id="UP000828390">
    <property type="component" value="Unassembled WGS sequence"/>
</dbReference>
<feature type="compositionally biased region" description="Acidic residues" evidence="1">
    <location>
        <begin position="36"/>
        <end position="56"/>
    </location>
</feature>
<reference evidence="2" key="1">
    <citation type="journal article" date="2019" name="bioRxiv">
        <title>The Genome of the Zebra Mussel, Dreissena polymorpha: A Resource for Invasive Species Research.</title>
        <authorList>
            <person name="McCartney M.A."/>
            <person name="Auch B."/>
            <person name="Kono T."/>
            <person name="Mallez S."/>
            <person name="Zhang Y."/>
            <person name="Obille A."/>
            <person name="Becker A."/>
            <person name="Abrahante J.E."/>
            <person name="Garbe J."/>
            <person name="Badalamenti J.P."/>
            <person name="Herman A."/>
            <person name="Mangelson H."/>
            <person name="Liachko I."/>
            <person name="Sullivan S."/>
            <person name="Sone E.D."/>
            <person name="Koren S."/>
            <person name="Silverstein K.A.T."/>
            <person name="Beckman K.B."/>
            <person name="Gohl D.M."/>
        </authorList>
    </citation>
    <scope>NUCLEOTIDE SEQUENCE</scope>
    <source>
        <strain evidence="2">Duluth1</strain>
        <tissue evidence="2">Whole animal</tissue>
    </source>
</reference>
<protein>
    <submittedName>
        <fullName evidence="2">Uncharacterized protein</fullName>
    </submittedName>
</protein>
<sequence>MDEAFQTTDVNNYNSDDSGSEFSGFEPEDIRSDIEVAYESESSESESDSDDEPLTE</sequence>